<evidence type="ECO:0000313" key="4">
    <source>
        <dbReference type="EMBL" id="CAD9692714.1"/>
    </source>
</evidence>
<dbReference type="SUPFAM" id="SSF53098">
    <property type="entry name" value="Ribonuclease H-like"/>
    <property type="match status" value="1"/>
</dbReference>
<sequence length="262" mass="29590">MGREQGSLNVFASEWAPPSAVKDAMKTVMEKEAGTECSAEWNPQYFAAHQEPLILSIDVECVATGRSNKDRAVARVAMVDQYENIVFDRLVKPQVPIVSHLTQLTGIEEGSLEDADNLEVVREELLSVLPSNSILVGQGIKNDIDWLNLEASKHFISFVDIADFFKVRYPNGRCRYFSLRHEVLHLTGFEGAGTDIQSGAHDPILDALFSIRIFQRFSNAPEPELQIMRDMLNRMPATLPFWKTMPLIDNVQLGPDYFYKSR</sequence>
<accession>A0A7S2S8I1</accession>
<evidence type="ECO:0000259" key="3">
    <source>
        <dbReference type="SMART" id="SM00479"/>
    </source>
</evidence>
<dbReference type="Pfam" id="PF00929">
    <property type="entry name" value="RNase_T"/>
    <property type="match status" value="1"/>
</dbReference>
<feature type="domain" description="Exonuclease" evidence="3">
    <location>
        <begin position="53"/>
        <end position="223"/>
    </location>
</feature>
<dbReference type="GO" id="GO:0005634">
    <property type="term" value="C:nucleus"/>
    <property type="evidence" value="ECO:0007669"/>
    <property type="project" value="TreeGrafter"/>
</dbReference>
<dbReference type="GO" id="GO:0003676">
    <property type="term" value="F:nucleic acid binding"/>
    <property type="evidence" value="ECO:0007669"/>
    <property type="project" value="InterPro"/>
</dbReference>
<dbReference type="EMBL" id="HBHK01018012">
    <property type="protein sequence ID" value="CAD9692714.1"/>
    <property type="molecule type" value="Transcribed_RNA"/>
</dbReference>
<dbReference type="PANTHER" id="PTHR12801">
    <property type="entry name" value="RNA EXONUCLEASE REXO1 / RECO3 FAMILY MEMBER-RELATED"/>
    <property type="match status" value="1"/>
</dbReference>
<dbReference type="InterPro" id="IPR047021">
    <property type="entry name" value="REXO1/3/4-like"/>
</dbReference>
<dbReference type="InterPro" id="IPR012337">
    <property type="entry name" value="RNaseH-like_sf"/>
</dbReference>
<protein>
    <recommendedName>
        <fullName evidence="3">Exonuclease domain-containing protein</fullName>
    </recommendedName>
</protein>
<keyword evidence="2" id="KW-0378">Hydrolase</keyword>
<evidence type="ECO:0000256" key="2">
    <source>
        <dbReference type="ARBA" id="ARBA00022801"/>
    </source>
</evidence>
<dbReference type="PANTHER" id="PTHR12801:SF159">
    <property type="entry name" value="C3H1-TYPE DOMAIN-CONTAINING PROTEIN"/>
    <property type="match status" value="1"/>
</dbReference>
<name>A0A7S2S8I1_9STRA</name>
<dbReference type="InterPro" id="IPR036397">
    <property type="entry name" value="RNaseH_sf"/>
</dbReference>
<organism evidence="4">
    <name type="scientific">Mucochytrium quahogii</name>
    <dbReference type="NCBI Taxonomy" id="96639"/>
    <lineage>
        <taxon>Eukaryota</taxon>
        <taxon>Sar</taxon>
        <taxon>Stramenopiles</taxon>
        <taxon>Bigyra</taxon>
        <taxon>Labyrinthulomycetes</taxon>
        <taxon>Thraustochytrida</taxon>
        <taxon>Thraustochytriidae</taxon>
        <taxon>Mucochytrium</taxon>
    </lineage>
</organism>
<gene>
    <name evidence="4" type="ORF">QSP1433_LOCUS11451</name>
</gene>
<dbReference type="InterPro" id="IPR013520">
    <property type="entry name" value="Ribonucl_H"/>
</dbReference>
<reference evidence="4" key="1">
    <citation type="submission" date="2021-01" db="EMBL/GenBank/DDBJ databases">
        <authorList>
            <person name="Corre E."/>
            <person name="Pelletier E."/>
            <person name="Niang G."/>
            <person name="Scheremetjew M."/>
            <person name="Finn R."/>
            <person name="Kale V."/>
            <person name="Holt S."/>
            <person name="Cochrane G."/>
            <person name="Meng A."/>
            <person name="Brown T."/>
            <person name="Cohen L."/>
        </authorList>
    </citation>
    <scope>NUCLEOTIDE SEQUENCE</scope>
    <source>
        <strain evidence="4">NY070348D</strain>
    </source>
</reference>
<dbReference type="SMART" id="SM00479">
    <property type="entry name" value="EXOIII"/>
    <property type="match status" value="1"/>
</dbReference>
<dbReference type="GO" id="GO:0004527">
    <property type="term" value="F:exonuclease activity"/>
    <property type="evidence" value="ECO:0007669"/>
    <property type="project" value="InterPro"/>
</dbReference>
<proteinExistence type="predicted"/>
<dbReference type="Gene3D" id="3.30.420.10">
    <property type="entry name" value="Ribonuclease H-like superfamily/Ribonuclease H"/>
    <property type="match status" value="1"/>
</dbReference>
<dbReference type="AlphaFoldDB" id="A0A7S2S8I1"/>
<keyword evidence="1" id="KW-0540">Nuclease</keyword>
<evidence type="ECO:0000256" key="1">
    <source>
        <dbReference type="ARBA" id="ARBA00022722"/>
    </source>
</evidence>